<gene>
    <name evidence="1" type="ORF">MILVUS5_LOCUS10440</name>
</gene>
<comment type="caution">
    <text evidence="1">The sequence shown here is derived from an EMBL/GenBank/DDBJ whole genome shotgun (WGS) entry which is preliminary data.</text>
</comment>
<organism evidence="1 2">
    <name type="scientific">Trifolium pratense</name>
    <name type="common">Red clover</name>
    <dbReference type="NCBI Taxonomy" id="57577"/>
    <lineage>
        <taxon>Eukaryota</taxon>
        <taxon>Viridiplantae</taxon>
        <taxon>Streptophyta</taxon>
        <taxon>Embryophyta</taxon>
        <taxon>Tracheophyta</taxon>
        <taxon>Spermatophyta</taxon>
        <taxon>Magnoliopsida</taxon>
        <taxon>eudicotyledons</taxon>
        <taxon>Gunneridae</taxon>
        <taxon>Pentapetalae</taxon>
        <taxon>rosids</taxon>
        <taxon>fabids</taxon>
        <taxon>Fabales</taxon>
        <taxon>Fabaceae</taxon>
        <taxon>Papilionoideae</taxon>
        <taxon>50 kb inversion clade</taxon>
        <taxon>NPAAA clade</taxon>
        <taxon>Hologalegina</taxon>
        <taxon>IRL clade</taxon>
        <taxon>Trifolieae</taxon>
        <taxon>Trifolium</taxon>
    </lineage>
</organism>
<dbReference type="EMBL" id="CASHSV030000024">
    <property type="protein sequence ID" value="CAJ2640622.1"/>
    <property type="molecule type" value="Genomic_DNA"/>
</dbReference>
<sequence>MAEYIIAEKDRWDRWEKMHARNNVAFDRIISKLEILLQHYNCSPSSSHGASNSPKHIPTSEPSNINLLMYDDFRSSAKQIKVSSVRESKLVEEEIIASELTNDSSPTTDGIGSIMEPIDAFDSSTVALPVSKVFLPSMEQIEEQSNANDSVDVRKLMAEVVTPMCETISNPLVCKPHLNTDVSYAFSDASHQCIIHFDYTRSLEFPLVDFQSLKAVMVHLPNPLIMKSSSVFDPPLPKPPDLTQNAITNPAPPPEPPDNVTLSTLIDLMTEVFPSFSTSLAAQKLFGYLPHRNKINWSHIDSIYAQHSFNFLGVVLFFHFLKSDIMNPTEFILNHDIKVGIQWGAINHFLHLYGMVVQSVSIQHVCGGTFLIDFWANYGCSIEPNLSRAGHVTKIIVMWTTNSPQVKLMHCCVVWLAIDIVVSMVDAYIVHYCEMTLERNLFFFKEWIPDKSANTYYNFIAANWCTTHFVAHIPFTQDFHFTKSIFSKILNWRFVNGLSFESFVVTFGLTNLAKVCDYNCSSTLIAHSFGYLINGYLLQIYAKSVIMLLKVLIGKHSMERIKGIIASCLCSINKVGPRQILVVLLIFPFQRKSLHKMLKKLITYLKKGYGTN</sequence>
<dbReference type="Proteomes" id="UP001177021">
    <property type="component" value="Unassembled WGS sequence"/>
</dbReference>
<keyword evidence="2" id="KW-1185">Reference proteome</keyword>
<accession>A0ACB0JAV7</accession>
<evidence type="ECO:0000313" key="1">
    <source>
        <dbReference type="EMBL" id="CAJ2640622.1"/>
    </source>
</evidence>
<proteinExistence type="predicted"/>
<evidence type="ECO:0000313" key="2">
    <source>
        <dbReference type="Proteomes" id="UP001177021"/>
    </source>
</evidence>
<reference evidence="1" key="1">
    <citation type="submission" date="2023-10" db="EMBL/GenBank/DDBJ databases">
        <authorList>
            <person name="Rodriguez Cubillos JULIANA M."/>
            <person name="De Vega J."/>
        </authorList>
    </citation>
    <scope>NUCLEOTIDE SEQUENCE</scope>
</reference>
<name>A0ACB0JAV7_TRIPR</name>
<protein>
    <submittedName>
        <fullName evidence="1">Uncharacterized protein</fullName>
    </submittedName>
</protein>